<evidence type="ECO:0000313" key="2">
    <source>
        <dbReference type="EMBL" id="SMB91987.1"/>
    </source>
</evidence>
<organism evidence="2 3">
    <name type="scientific">Hymenobacter roseosalivarius DSM 11622</name>
    <dbReference type="NCBI Taxonomy" id="645990"/>
    <lineage>
        <taxon>Bacteria</taxon>
        <taxon>Pseudomonadati</taxon>
        <taxon>Bacteroidota</taxon>
        <taxon>Cytophagia</taxon>
        <taxon>Cytophagales</taxon>
        <taxon>Hymenobacteraceae</taxon>
        <taxon>Hymenobacter</taxon>
    </lineage>
</organism>
<dbReference type="STRING" id="645990.SAMN00120144_2505"/>
<dbReference type="OrthoDB" id="880473at2"/>
<reference evidence="2 3" key="1">
    <citation type="submission" date="2017-04" db="EMBL/GenBank/DDBJ databases">
        <authorList>
            <person name="Afonso C.L."/>
            <person name="Miller P.J."/>
            <person name="Scott M.A."/>
            <person name="Spackman E."/>
            <person name="Goraichik I."/>
            <person name="Dimitrov K.M."/>
            <person name="Suarez D.L."/>
            <person name="Swayne D.E."/>
        </authorList>
    </citation>
    <scope>NUCLEOTIDE SEQUENCE [LARGE SCALE GENOMIC DNA]</scope>
    <source>
        <strain evidence="2 3">DSM 11622</strain>
    </source>
</reference>
<proteinExistence type="predicted"/>
<keyword evidence="1" id="KW-0472">Membrane</keyword>
<feature type="transmembrane region" description="Helical" evidence="1">
    <location>
        <begin position="58"/>
        <end position="75"/>
    </location>
</feature>
<keyword evidence="1" id="KW-0812">Transmembrane</keyword>
<dbReference type="AlphaFoldDB" id="A0A1W1VEY6"/>
<name>A0A1W1VEY6_9BACT</name>
<evidence type="ECO:0000313" key="3">
    <source>
        <dbReference type="Proteomes" id="UP000192266"/>
    </source>
</evidence>
<protein>
    <submittedName>
        <fullName evidence="2">Uncharacterized protein</fullName>
    </submittedName>
</protein>
<dbReference type="RefSeq" id="WP_084444700.1">
    <property type="nucleotide sequence ID" value="NZ_FWWW01000057.1"/>
</dbReference>
<feature type="transmembrane region" description="Helical" evidence="1">
    <location>
        <begin position="81"/>
        <end position="99"/>
    </location>
</feature>
<dbReference type="Proteomes" id="UP000192266">
    <property type="component" value="Unassembled WGS sequence"/>
</dbReference>
<keyword evidence="3" id="KW-1185">Reference proteome</keyword>
<sequence length="207" mass="24579">MLIEQRQLTQTTQLALRPHGLYICRKDRRGQITLEVEMPYEEVLPVRVERRRNLPSRWQLLSILYTWIICTQYALKQPQQFYGLIALGVGLGLVALYWYGRRNWWHYFIITTTHARVVLADRPNERKALFRFTEALEQRTKEYLREHYGSINPLGLIEPQLQRLRWLHKLEVLTDTEARALSTRLTGRMDDSPLRSMGQKLEAPYAN</sequence>
<gene>
    <name evidence="2" type="ORF">SAMN00120144_2505</name>
</gene>
<keyword evidence="1" id="KW-1133">Transmembrane helix</keyword>
<accession>A0A1W1VEY6</accession>
<evidence type="ECO:0000256" key="1">
    <source>
        <dbReference type="SAM" id="Phobius"/>
    </source>
</evidence>
<dbReference type="EMBL" id="FWWW01000057">
    <property type="protein sequence ID" value="SMB91987.1"/>
    <property type="molecule type" value="Genomic_DNA"/>
</dbReference>